<feature type="signal peptide" evidence="3">
    <location>
        <begin position="1"/>
        <end position="20"/>
    </location>
</feature>
<dbReference type="Pfam" id="PF13517">
    <property type="entry name" value="FG-GAP_3"/>
    <property type="match status" value="7"/>
</dbReference>
<dbReference type="EMBL" id="JACIFF010000002">
    <property type="protein sequence ID" value="MBB4078625.1"/>
    <property type="molecule type" value="Genomic_DNA"/>
</dbReference>
<dbReference type="Proteomes" id="UP000576209">
    <property type="component" value="Unassembled WGS sequence"/>
</dbReference>
<dbReference type="Gene3D" id="2.130.10.130">
    <property type="entry name" value="Integrin alpha, N-terminal"/>
    <property type="match status" value="4"/>
</dbReference>
<protein>
    <recommendedName>
        <fullName evidence="4">ASPIC/UnbV domain-containing protein</fullName>
    </recommendedName>
</protein>
<evidence type="ECO:0000256" key="1">
    <source>
        <dbReference type="ARBA" id="ARBA00022729"/>
    </source>
</evidence>
<name>A0A840E4N9_9BACT</name>
<feature type="domain" description="ASPIC/UnbV" evidence="4">
    <location>
        <begin position="531"/>
        <end position="597"/>
    </location>
</feature>
<feature type="region of interest" description="Disordered" evidence="2">
    <location>
        <begin position="21"/>
        <end position="43"/>
    </location>
</feature>
<feature type="chain" id="PRO_5032710818" description="ASPIC/UnbV domain-containing protein" evidence="3">
    <location>
        <begin position="21"/>
        <end position="1115"/>
    </location>
</feature>
<feature type="region of interest" description="Disordered" evidence="2">
    <location>
        <begin position="691"/>
        <end position="711"/>
    </location>
</feature>
<evidence type="ECO:0000313" key="5">
    <source>
        <dbReference type="EMBL" id="MBB4078625.1"/>
    </source>
</evidence>
<gene>
    <name evidence="5" type="ORF">GGR28_001238</name>
</gene>
<dbReference type="InterPro" id="IPR013517">
    <property type="entry name" value="FG-GAP"/>
</dbReference>
<evidence type="ECO:0000259" key="4">
    <source>
        <dbReference type="Pfam" id="PF07593"/>
    </source>
</evidence>
<organism evidence="5 6">
    <name type="scientific">Neolewinella aquimaris</name>
    <dbReference type="NCBI Taxonomy" id="1835722"/>
    <lineage>
        <taxon>Bacteria</taxon>
        <taxon>Pseudomonadati</taxon>
        <taxon>Bacteroidota</taxon>
        <taxon>Saprospiria</taxon>
        <taxon>Saprospirales</taxon>
        <taxon>Lewinellaceae</taxon>
        <taxon>Neolewinella</taxon>
    </lineage>
</organism>
<evidence type="ECO:0000256" key="3">
    <source>
        <dbReference type="SAM" id="SignalP"/>
    </source>
</evidence>
<reference evidence="5 6" key="1">
    <citation type="submission" date="2020-08" db="EMBL/GenBank/DDBJ databases">
        <title>Genomic Encyclopedia of Type Strains, Phase IV (KMG-IV): sequencing the most valuable type-strain genomes for metagenomic binning, comparative biology and taxonomic classification.</title>
        <authorList>
            <person name="Goeker M."/>
        </authorList>
    </citation>
    <scope>NUCLEOTIDE SEQUENCE [LARGE SCALE GENOMIC DNA]</scope>
    <source>
        <strain evidence="5 6">DSM 105137</strain>
    </source>
</reference>
<dbReference type="PROSITE" id="PS51257">
    <property type="entry name" value="PROKAR_LIPOPROTEIN"/>
    <property type="match status" value="1"/>
</dbReference>
<keyword evidence="6" id="KW-1185">Reference proteome</keyword>
<accession>A0A840E4N9</accession>
<dbReference type="Pfam" id="PF07593">
    <property type="entry name" value="UnbV_ASPIC"/>
    <property type="match status" value="1"/>
</dbReference>
<dbReference type="InterPro" id="IPR028994">
    <property type="entry name" value="Integrin_alpha_N"/>
</dbReference>
<dbReference type="InterPro" id="IPR027039">
    <property type="entry name" value="Crtac1"/>
</dbReference>
<dbReference type="PANTHER" id="PTHR16026:SF0">
    <property type="entry name" value="CARTILAGE ACIDIC PROTEIN 1"/>
    <property type="match status" value="1"/>
</dbReference>
<feature type="compositionally biased region" description="Polar residues" evidence="2">
    <location>
        <begin position="33"/>
        <end position="43"/>
    </location>
</feature>
<evidence type="ECO:0000256" key="2">
    <source>
        <dbReference type="SAM" id="MobiDB-lite"/>
    </source>
</evidence>
<evidence type="ECO:0000313" key="6">
    <source>
        <dbReference type="Proteomes" id="UP000576209"/>
    </source>
</evidence>
<dbReference type="SUPFAM" id="SSF69318">
    <property type="entry name" value="Integrin alpha N-terminal domain"/>
    <property type="match status" value="3"/>
</dbReference>
<dbReference type="PANTHER" id="PTHR16026">
    <property type="entry name" value="CARTILAGE ACIDIC PROTEIN 1"/>
    <property type="match status" value="1"/>
</dbReference>
<comment type="caution">
    <text evidence="5">The sequence shown here is derived from an EMBL/GenBank/DDBJ whole genome shotgun (WGS) entry which is preliminary data.</text>
</comment>
<dbReference type="RefSeq" id="WP_183494864.1">
    <property type="nucleotide sequence ID" value="NZ_JACIFF010000002.1"/>
</dbReference>
<sequence>MLTRATYLLLFLLTACQADQPDQAPVPDRETAPATTFSRRSPSESGIDFVNHVEENFTNFFARFQYVYNGGGVAIGDIDGDGLSDIYFTANETDNRLYKNLGNLRFEDVTQRGGVAGAGGWDNGTVMADVNGDGHLDIYVCRGGSKDNSPEADRRNLLYLNDGSGQFREAAAELGLDDAGYSLQAVFFDYDNDNDLDAYITNRPDTYFIPYTEVLKAKQAQDPAYSDQLYRNDGGRFVNVTEQAGISGNFGYGLGLVTADVNQDGYQDILVSNDYLESDYLYENQGDGTFRERIAEYTNHTSFYGMGIDVSDLNNDGLEDIIQLDMSPEDYVRSKTTMASMNVEMYRTIMASGFHDQYMHNTLQLNRGNGRFSEIGQLAGIAKSDWSWACLGADYDNDGWKEIFITNGYRRDVADKDGNAEFRAYLQSEERANRTDEENAAHVINLFRSAPQQNYLFDNNGDLTFTSVAEQWGLSEETFSNGAAYGDLDNDGDLDLVVNNLEAEAFLYENERTGSNFLRVSLAGPDGNRFGIGATVTLRSGEKIQYQEMRTVRGYLSSVEPILHFGLGEDKEIGELLIRWPDGKQQTITAPAPNQTLEIAYRSAVTEPASPPKTEPLLVDVTAERFGTPIVHEENEFDDYRSQILLPHALSQQGPALAVADVDGDGLEDFYVGGAKRFAGRLYLQQADGSFEETSYPGGPDANSEDVGASFFDADGDGDQDLYVVSGGSEFPEGSPDFQDRLYLNDGSGKFSKSDALPEISSSGSCAVPYDMDGDGDLDLFVGGRLVPARYPAAPRSYLLENRNGKFVDVTAERAPKLADIGMVSSAVWSDLDGDGRAELIVVGEWMPITVFSDGGGGYVNVTERYGLEGTSGWWNKIVAADYDGDGDTDYLVGNLGLNYKFHASPEHPFLVFASDFDENGSNDIFLAKENDETLVPVRGRECSSQQIPAIAERFPTYEAFAHADLSEILDGKTESALRYEAKEFASVVLVNDGRGGLTPQRLPVEAQFSVINGIVVVDLDGDGTSEIVTAGNKYEVEIETTRADAGLGTVMVRRPAGELVALPPTASGLSLYGNVKDLRAIQLGEAGRVGLLVAENGGELRLLTPSGSGQKVGK</sequence>
<dbReference type="AlphaFoldDB" id="A0A840E4N9"/>
<proteinExistence type="predicted"/>
<keyword evidence="1 3" id="KW-0732">Signal</keyword>
<dbReference type="InterPro" id="IPR011519">
    <property type="entry name" value="UnbV_ASPIC"/>
</dbReference>